<feature type="non-terminal residue" evidence="1">
    <location>
        <position position="237"/>
    </location>
</feature>
<proteinExistence type="predicted"/>
<dbReference type="Gene3D" id="2.60.120.260">
    <property type="entry name" value="Galactose-binding domain-like"/>
    <property type="match status" value="1"/>
</dbReference>
<accession>X0UM41</accession>
<name>X0UM41_9ZZZZ</name>
<organism evidence="1">
    <name type="scientific">marine sediment metagenome</name>
    <dbReference type="NCBI Taxonomy" id="412755"/>
    <lineage>
        <taxon>unclassified sequences</taxon>
        <taxon>metagenomes</taxon>
        <taxon>ecological metagenomes</taxon>
    </lineage>
</organism>
<gene>
    <name evidence="1" type="ORF">S01H1_40525</name>
</gene>
<sequence length="237" mass="26893">MTNILRNGSFENGWTDYNESIQIPNDWDARWADADTPNPYSSDPWNEFVAPEIVHKLRHQLPEDEQDLFILDGDTTLKIFKGYGAFCAELTQPLHLEPGMYTFTVRVFGDLVAYYDNGRKYWAADPNSGLLRFVLNGHAYEDTHSITPAMWNLYSLEFAADGDTSIGVQVMFPFALANSGIFVDAWSLRKVTGPPEGECRGHPREEYARTYHVLPRDATWPQASAVFKAEGFQNART</sequence>
<evidence type="ECO:0008006" key="2">
    <source>
        <dbReference type="Google" id="ProtNLM"/>
    </source>
</evidence>
<protein>
    <recommendedName>
        <fullName evidence="2">PA14 domain-containing protein</fullName>
    </recommendedName>
</protein>
<reference evidence="1" key="1">
    <citation type="journal article" date="2014" name="Front. Microbiol.">
        <title>High frequency of phylogenetically diverse reductive dehalogenase-homologous genes in deep subseafloor sedimentary metagenomes.</title>
        <authorList>
            <person name="Kawai M."/>
            <person name="Futagami T."/>
            <person name="Toyoda A."/>
            <person name="Takaki Y."/>
            <person name="Nishi S."/>
            <person name="Hori S."/>
            <person name="Arai W."/>
            <person name="Tsubouchi T."/>
            <person name="Morono Y."/>
            <person name="Uchiyama I."/>
            <person name="Ito T."/>
            <person name="Fujiyama A."/>
            <person name="Inagaki F."/>
            <person name="Takami H."/>
        </authorList>
    </citation>
    <scope>NUCLEOTIDE SEQUENCE</scope>
    <source>
        <strain evidence="1">Expedition CK06-06</strain>
    </source>
</reference>
<comment type="caution">
    <text evidence="1">The sequence shown here is derived from an EMBL/GenBank/DDBJ whole genome shotgun (WGS) entry which is preliminary data.</text>
</comment>
<evidence type="ECO:0000313" key="1">
    <source>
        <dbReference type="EMBL" id="GAG06730.1"/>
    </source>
</evidence>
<dbReference type="AlphaFoldDB" id="X0UM41"/>
<dbReference type="EMBL" id="BARS01025665">
    <property type="protein sequence ID" value="GAG06730.1"/>
    <property type="molecule type" value="Genomic_DNA"/>
</dbReference>